<dbReference type="InterPro" id="IPR041127">
    <property type="entry name" value="PET_hydrolase/cutinase-like"/>
</dbReference>
<name>A0ABP4G394_9PSEU</name>
<gene>
    <name evidence="3" type="ORF">GCM10009675_28750</name>
</gene>
<accession>A0ABP4G394</accession>
<feature type="domain" description="PET hydrolase/cutinase-like" evidence="2">
    <location>
        <begin position="59"/>
        <end position="210"/>
    </location>
</feature>
<evidence type="ECO:0000313" key="4">
    <source>
        <dbReference type="Proteomes" id="UP001500467"/>
    </source>
</evidence>
<feature type="region of interest" description="Disordered" evidence="1">
    <location>
        <begin position="288"/>
        <end position="320"/>
    </location>
</feature>
<dbReference type="SUPFAM" id="SSF53474">
    <property type="entry name" value="alpha/beta-Hydrolases"/>
    <property type="match status" value="1"/>
</dbReference>
<dbReference type="Proteomes" id="UP001500467">
    <property type="component" value="Unassembled WGS sequence"/>
</dbReference>
<dbReference type="PANTHER" id="PTHR33428:SF14">
    <property type="entry name" value="CARBOXYLESTERASE TYPE B DOMAIN-CONTAINING PROTEIN"/>
    <property type="match status" value="1"/>
</dbReference>
<dbReference type="InterPro" id="IPR029058">
    <property type="entry name" value="AB_hydrolase_fold"/>
</dbReference>
<dbReference type="PANTHER" id="PTHR33428">
    <property type="entry name" value="CHLOROPHYLLASE-2, CHLOROPLASTIC"/>
    <property type="match status" value="1"/>
</dbReference>
<protein>
    <submittedName>
        <fullName evidence="3">Dienelactone hydrolase</fullName>
    </submittedName>
</protein>
<keyword evidence="4" id="KW-1185">Reference proteome</keyword>
<proteinExistence type="predicted"/>
<reference evidence="4" key="1">
    <citation type="journal article" date="2019" name="Int. J. Syst. Evol. Microbiol.">
        <title>The Global Catalogue of Microorganisms (GCM) 10K type strain sequencing project: providing services to taxonomists for standard genome sequencing and annotation.</title>
        <authorList>
            <consortium name="The Broad Institute Genomics Platform"/>
            <consortium name="The Broad Institute Genome Sequencing Center for Infectious Disease"/>
            <person name="Wu L."/>
            <person name="Ma J."/>
        </authorList>
    </citation>
    <scope>NUCLEOTIDE SEQUENCE [LARGE SCALE GENOMIC DNA]</scope>
    <source>
        <strain evidence="4">JCM 13022</strain>
    </source>
</reference>
<dbReference type="EMBL" id="BAAALM010000008">
    <property type="protein sequence ID" value="GAA1207522.1"/>
    <property type="molecule type" value="Genomic_DNA"/>
</dbReference>
<keyword evidence="3" id="KW-0378">Hydrolase</keyword>
<evidence type="ECO:0000259" key="2">
    <source>
        <dbReference type="Pfam" id="PF12740"/>
    </source>
</evidence>
<feature type="compositionally biased region" description="Basic and acidic residues" evidence="1">
    <location>
        <begin position="289"/>
        <end position="305"/>
    </location>
</feature>
<sequence length="320" mass="33369">MPLGASAPPIADLCRLSRRRRLSSNLPGMAKAKQLLEDLTFPGPHHVLRGDLALVGLPGVVYTPKEGLGLPAVAFGHGWLQPTGQYRELLRHLASWGIVAAAPATQGGPLPSHRLLGDDLLSTVDMITNVRLGPGAISVDPEKVGVGGHSTGGGSAVLTAAKEPGIRAVGTFAPAQTIPSASAAAQQVHCPGLHLAAEDDLVAPAQGNAEAIARAWAGPVQLRTMPKTSHLAITEGMHWSRLLVHSKPNRAAHRTVRALLTAFFLTHLTGTDTYRPLLDESVKAAKIVDLGDRNTEDPSTEDRSTDSPGGSGRSALAKAS</sequence>
<dbReference type="Gene3D" id="3.40.50.1820">
    <property type="entry name" value="alpha/beta hydrolase"/>
    <property type="match status" value="1"/>
</dbReference>
<comment type="caution">
    <text evidence="3">The sequence shown here is derived from an EMBL/GenBank/DDBJ whole genome shotgun (WGS) entry which is preliminary data.</text>
</comment>
<organism evidence="3 4">
    <name type="scientific">Prauserella alba</name>
    <dbReference type="NCBI Taxonomy" id="176898"/>
    <lineage>
        <taxon>Bacteria</taxon>
        <taxon>Bacillati</taxon>
        <taxon>Actinomycetota</taxon>
        <taxon>Actinomycetes</taxon>
        <taxon>Pseudonocardiales</taxon>
        <taxon>Pseudonocardiaceae</taxon>
        <taxon>Prauserella</taxon>
    </lineage>
</organism>
<evidence type="ECO:0000313" key="3">
    <source>
        <dbReference type="EMBL" id="GAA1207522.1"/>
    </source>
</evidence>
<dbReference type="GO" id="GO:0016787">
    <property type="term" value="F:hydrolase activity"/>
    <property type="evidence" value="ECO:0007669"/>
    <property type="project" value="UniProtKB-KW"/>
</dbReference>
<dbReference type="Pfam" id="PF12740">
    <property type="entry name" value="PETase"/>
    <property type="match status" value="1"/>
</dbReference>
<evidence type="ECO:0000256" key="1">
    <source>
        <dbReference type="SAM" id="MobiDB-lite"/>
    </source>
</evidence>